<sequence>KLENQRLEEEAKRRQEELRIAQENEHQRIESECIAAEHRKLHERELVRRQHQAELDRIAHLENAEHQIVLEIEQRLRLVGAFCTGELTLQDRDALPLSVAVLSQTALELAIPNMVDNLVL</sequence>
<keyword evidence="3" id="KW-1185">Reference proteome</keyword>
<dbReference type="eggNOG" id="KOG2177">
    <property type="taxonomic scope" value="Eukaryota"/>
</dbReference>
<accession>K3WQD9</accession>
<name>K3WQD9_GLOUD</name>
<dbReference type="STRING" id="431595.K3WQD9"/>
<feature type="coiled-coil region" evidence="1">
    <location>
        <begin position="4"/>
        <end position="32"/>
    </location>
</feature>
<dbReference type="InParanoid" id="K3WQD9"/>
<keyword evidence="1" id="KW-0175">Coiled coil</keyword>
<proteinExistence type="predicted"/>
<dbReference type="AlphaFoldDB" id="K3WQD9"/>
<evidence type="ECO:0000313" key="2">
    <source>
        <dbReference type="EnsemblProtists" id="PYU1_T007181"/>
    </source>
</evidence>
<reference evidence="3" key="2">
    <citation type="submission" date="2010-04" db="EMBL/GenBank/DDBJ databases">
        <authorList>
            <person name="Buell R."/>
            <person name="Hamilton J."/>
            <person name="Hostetler J."/>
        </authorList>
    </citation>
    <scope>NUCLEOTIDE SEQUENCE [LARGE SCALE GENOMIC DNA]</scope>
    <source>
        <strain evidence="3">DAOM:BR144</strain>
    </source>
</reference>
<organism evidence="2 3">
    <name type="scientific">Globisporangium ultimum (strain ATCC 200006 / CBS 805.95 / DAOM BR144)</name>
    <name type="common">Pythium ultimum</name>
    <dbReference type="NCBI Taxonomy" id="431595"/>
    <lineage>
        <taxon>Eukaryota</taxon>
        <taxon>Sar</taxon>
        <taxon>Stramenopiles</taxon>
        <taxon>Oomycota</taxon>
        <taxon>Peronosporomycetes</taxon>
        <taxon>Pythiales</taxon>
        <taxon>Pythiaceae</taxon>
        <taxon>Globisporangium</taxon>
    </lineage>
</organism>
<reference evidence="2" key="3">
    <citation type="submission" date="2015-02" db="UniProtKB">
        <authorList>
            <consortium name="EnsemblProtists"/>
        </authorList>
    </citation>
    <scope>IDENTIFICATION</scope>
    <source>
        <strain evidence="2">DAOM BR144</strain>
    </source>
</reference>
<protein>
    <submittedName>
        <fullName evidence="2">Uncharacterized protein</fullName>
    </submittedName>
</protein>
<dbReference type="EMBL" id="GL376560">
    <property type="status" value="NOT_ANNOTATED_CDS"/>
    <property type="molecule type" value="Genomic_DNA"/>
</dbReference>
<reference evidence="3" key="1">
    <citation type="journal article" date="2010" name="Genome Biol.">
        <title>Genome sequence of the necrotrophic plant pathogen Pythium ultimum reveals original pathogenicity mechanisms and effector repertoire.</title>
        <authorList>
            <person name="Levesque C.A."/>
            <person name="Brouwer H."/>
            <person name="Cano L."/>
            <person name="Hamilton J.P."/>
            <person name="Holt C."/>
            <person name="Huitema E."/>
            <person name="Raffaele S."/>
            <person name="Robideau G.P."/>
            <person name="Thines M."/>
            <person name="Win J."/>
            <person name="Zerillo M.M."/>
            <person name="Beakes G.W."/>
            <person name="Boore J.L."/>
            <person name="Busam D."/>
            <person name="Dumas B."/>
            <person name="Ferriera S."/>
            <person name="Fuerstenberg S.I."/>
            <person name="Gachon C.M."/>
            <person name="Gaulin E."/>
            <person name="Govers F."/>
            <person name="Grenville-Briggs L."/>
            <person name="Horner N."/>
            <person name="Hostetler J."/>
            <person name="Jiang R.H."/>
            <person name="Johnson J."/>
            <person name="Krajaejun T."/>
            <person name="Lin H."/>
            <person name="Meijer H.J."/>
            <person name="Moore B."/>
            <person name="Morris P."/>
            <person name="Phuntmart V."/>
            <person name="Puiu D."/>
            <person name="Shetty J."/>
            <person name="Stajich J.E."/>
            <person name="Tripathy S."/>
            <person name="Wawra S."/>
            <person name="van West P."/>
            <person name="Whitty B.R."/>
            <person name="Coutinho P.M."/>
            <person name="Henrissat B."/>
            <person name="Martin F."/>
            <person name="Thomas P.D."/>
            <person name="Tyler B.M."/>
            <person name="De Vries R.P."/>
            <person name="Kamoun S."/>
            <person name="Yandell M."/>
            <person name="Tisserat N."/>
            <person name="Buell C.R."/>
        </authorList>
    </citation>
    <scope>NUCLEOTIDE SEQUENCE</scope>
    <source>
        <strain evidence="3">DAOM:BR144</strain>
    </source>
</reference>
<evidence type="ECO:0000256" key="1">
    <source>
        <dbReference type="SAM" id="Coils"/>
    </source>
</evidence>
<dbReference type="VEuPathDB" id="FungiDB:PYU1_G007166"/>
<evidence type="ECO:0000313" key="3">
    <source>
        <dbReference type="Proteomes" id="UP000019132"/>
    </source>
</evidence>
<dbReference type="EnsemblProtists" id="PYU1_T007181">
    <property type="protein sequence ID" value="PYU1_T007181"/>
    <property type="gene ID" value="PYU1_G007166"/>
</dbReference>
<dbReference type="Proteomes" id="UP000019132">
    <property type="component" value="Unassembled WGS sequence"/>
</dbReference>
<dbReference type="HOGENOM" id="CLU_2055916_0_0_1"/>